<feature type="region of interest" description="Disordered" evidence="1">
    <location>
        <begin position="228"/>
        <end position="247"/>
    </location>
</feature>
<proteinExistence type="predicted"/>
<reference evidence="2 3" key="1">
    <citation type="submission" date="2018-11" db="EMBL/GenBank/DDBJ databases">
        <authorList>
            <consortium name="Pathogen Informatics"/>
        </authorList>
    </citation>
    <scope>NUCLEOTIDE SEQUENCE [LARGE SCALE GENOMIC DNA]</scope>
</reference>
<evidence type="ECO:0000313" key="3">
    <source>
        <dbReference type="Proteomes" id="UP000050761"/>
    </source>
</evidence>
<dbReference type="Proteomes" id="UP000050761">
    <property type="component" value="Unassembled WGS sequence"/>
</dbReference>
<reference evidence="4" key="2">
    <citation type="submission" date="2019-09" db="UniProtKB">
        <authorList>
            <consortium name="WormBaseParasite"/>
        </authorList>
    </citation>
    <scope>IDENTIFICATION</scope>
</reference>
<dbReference type="AlphaFoldDB" id="A0A183GJH2"/>
<evidence type="ECO:0000313" key="2">
    <source>
        <dbReference type="EMBL" id="VDP34894.1"/>
    </source>
</evidence>
<protein>
    <submittedName>
        <fullName evidence="2 4">Uncharacterized protein</fullName>
    </submittedName>
</protein>
<organism evidence="3 4">
    <name type="scientific">Heligmosomoides polygyrus</name>
    <name type="common">Parasitic roundworm</name>
    <dbReference type="NCBI Taxonomy" id="6339"/>
    <lineage>
        <taxon>Eukaryota</taxon>
        <taxon>Metazoa</taxon>
        <taxon>Ecdysozoa</taxon>
        <taxon>Nematoda</taxon>
        <taxon>Chromadorea</taxon>
        <taxon>Rhabditida</taxon>
        <taxon>Rhabditina</taxon>
        <taxon>Rhabditomorpha</taxon>
        <taxon>Strongyloidea</taxon>
        <taxon>Heligmosomidae</taxon>
        <taxon>Heligmosomoides</taxon>
    </lineage>
</organism>
<keyword evidence="3" id="KW-1185">Reference proteome</keyword>
<evidence type="ECO:0000313" key="4">
    <source>
        <dbReference type="WBParaSite" id="HPBE_0002282101-mRNA-1"/>
    </source>
</evidence>
<evidence type="ECO:0000256" key="1">
    <source>
        <dbReference type="SAM" id="MobiDB-lite"/>
    </source>
</evidence>
<name>A0A183GJH2_HELPZ</name>
<accession>A0A183GJH2</accession>
<dbReference type="EMBL" id="UZAH01034389">
    <property type="protein sequence ID" value="VDP34894.1"/>
    <property type="molecule type" value="Genomic_DNA"/>
</dbReference>
<sequence length="375" mass="42595">MRRMTDRFAARLRFAFADFVCVDDSLAGLRLDTNDIESRIFKWIVATTTFPYDLYRRSPKDDKAIEPLWSLDSLGIVDDHHPDADTELDQRVLDKFCNTSQLIDGYLKLSQTPKACSQYAKTIEKHLRAGFIEEVQEHRFDDDHRFVRILQRNPPADIPLMKQLTDELSQLTVVKEQPEVEMFMTHSRWEQLRSLRPSRLSLLSDLSQQHFERLLTIQDDEVFAATGHVPPQARSRGAENKRQMHSPTFSEEIDKLARKASLRPTPQPIGDIPMDEPHRVAHVAQPGQGSVVYQQFPLAVAAEEEVSAQVVAPVVVPAQVAAKPRASMQAVAAPSVPIQPIRIPLERVVSSATAELAQDPRSIFRQREFTPSCYQ</sequence>
<accession>A0A3P8DS56</accession>
<gene>
    <name evidence="2" type="ORF">HPBE_LOCUS22820</name>
</gene>
<dbReference type="WBParaSite" id="HPBE_0002282101-mRNA-1">
    <property type="protein sequence ID" value="HPBE_0002282101-mRNA-1"/>
    <property type="gene ID" value="HPBE_0002282101"/>
</dbReference>